<evidence type="ECO:0008006" key="4">
    <source>
        <dbReference type="Google" id="ProtNLM"/>
    </source>
</evidence>
<protein>
    <recommendedName>
        <fullName evidence="4">DUF3575 domain-containing protein</fullName>
    </recommendedName>
</protein>
<keyword evidence="3" id="KW-1185">Reference proteome</keyword>
<reference evidence="2 3" key="1">
    <citation type="submission" date="2020-08" db="EMBL/GenBank/DDBJ databases">
        <title>Genomic Encyclopedia of Type Strains, Phase IV (KMG-IV): sequencing the most valuable type-strain genomes for metagenomic binning, comparative biology and taxonomic classification.</title>
        <authorList>
            <person name="Goeker M."/>
        </authorList>
    </citation>
    <scope>NUCLEOTIDE SEQUENCE [LARGE SCALE GENOMIC DNA]</scope>
    <source>
        <strain evidence="2 3">DSM 26718</strain>
    </source>
</reference>
<dbReference type="Proteomes" id="UP000532746">
    <property type="component" value="Unassembled WGS sequence"/>
</dbReference>
<evidence type="ECO:0000313" key="3">
    <source>
        <dbReference type="Proteomes" id="UP000532746"/>
    </source>
</evidence>
<name>A0A7W9WDL8_9BACT</name>
<feature type="chain" id="PRO_5030971969" description="DUF3575 domain-containing protein" evidence="1">
    <location>
        <begin position="16"/>
        <end position="261"/>
    </location>
</feature>
<proteinExistence type="predicted"/>
<sequence length="261" mass="28867">MRAYLRLKNSLLFVAAGSLTGCSVYLPLQTSAPLLHDKGEAEVVGSAYLSGRLEGSVAYSPLQHVLVRAAGGLRPDNRDSTYSRSRQWEAGAGGYYYIKEQWLIGGLLGYGYGQGERRYQKTRLTAAFIIPYPTAGSTVAYHSRFHKLFGEAYIAHDAGWTTFGAACRLSQVAFASLTNHGVPVPLRRMTRLEPMLFMRFGGPGRLPWLQGQVATSVSVSPEGRSRSLNPEIRDNKEGRLFTTLGLVIYPHLFREYAGRSR</sequence>
<keyword evidence="1" id="KW-0732">Signal</keyword>
<evidence type="ECO:0000256" key="1">
    <source>
        <dbReference type="SAM" id="SignalP"/>
    </source>
</evidence>
<dbReference type="AlphaFoldDB" id="A0A7W9WDL8"/>
<accession>A0A7W9WDL8</accession>
<gene>
    <name evidence="2" type="ORF">HNQ93_003390</name>
</gene>
<evidence type="ECO:0000313" key="2">
    <source>
        <dbReference type="EMBL" id="MBB6060516.1"/>
    </source>
</evidence>
<organism evidence="2 3">
    <name type="scientific">Hymenobacter luteus</name>
    <dbReference type="NCBI Taxonomy" id="1411122"/>
    <lineage>
        <taxon>Bacteria</taxon>
        <taxon>Pseudomonadati</taxon>
        <taxon>Bacteroidota</taxon>
        <taxon>Cytophagia</taxon>
        <taxon>Cytophagales</taxon>
        <taxon>Hymenobacteraceae</taxon>
        <taxon>Hymenobacter</taxon>
    </lineage>
</organism>
<comment type="caution">
    <text evidence="2">The sequence shown here is derived from an EMBL/GenBank/DDBJ whole genome shotgun (WGS) entry which is preliminary data.</text>
</comment>
<feature type="signal peptide" evidence="1">
    <location>
        <begin position="1"/>
        <end position="15"/>
    </location>
</feature>
<dbReference type="EMBL" id="JACHGG010000005">
    <property type="protein sequence ID" value="MBB6060516.1"/>
    <property type="molecule type" value="Genomic_DNA"/>
</dbReference>
<dbReference type="PROSITE" id="PS51257">
    <property type="entry name" value="PROKAR_LIPOPROTEIN"/>
    <property type="match status" value="1"/>
</dbReference>
<dbReference type="RefSeq" id="WP_183404595.1">
    <property type="nucleotide sequence ID" value="NZ_JACHGG010000005.1"/>
</dbReference>